<dbReference type="RefSeq" id="WP_012106273.1">
    <property type="nucleotide sequence ID" value="NC_009712.1"/>
</dbReference>
<dbReference type="AlphaFoldDB" id="A7I689"/>
<dbReference type="OrthoDB" id="34134at2157"/>
<organism evidence="5 6">
    <name type="scientific">Methanoregula boonei (strain DSM 21154 / JCM 14090 / 6A8)</name>
    <dbReference type="NCBI Taxonomy" id="456442"/>
    <lineage>
        <taxon>Archaea</taxon>
        <taxon>Methanobacteriati</taxon>
        <taxon>Methanobacteriota</taxon>
        <taxon>Stenosarchaea group</taxon>
        <taxon>Methanomicrobia</taxon>
        <taxon>Methanomicrobiales</taxon>
        <taxon>Methanoregulaceae</taxon>
        <taxon>Methanoregula</taxon>
    </lineage>
</organism>
<evidence type="ECO:0000256" key="1">
    <source>
        <dbReference type="ARBA" id="ARBA00008876"/>
    </source>
</evidence>
<feature type="domain" description="Fe-S hydro-lyase tartrate dehydratase beta-type catalytic" evidence="4">
    <location>
        <begin position="6"/>
        <end position="169"/>
    </location>
</feature>
<dbReference type="SUPFAM" id="SSF117457">
    <property type="entry name" value="FumA C-terminal domain-like"/>
    <property type="match status" value="1"/>
</dbReference>
<keyword evidence="6" id="KW-1185">Reference proteome</keyword>
<dbReference type="InterPro" id="IPR004647">
    <property type="entry name" value="Fe-S_hydro-lyase_TtdB-typ_cat"/>
</dbReference>
<dbReference type="eggNOG" id="arCOG04406">
    <property type="taxonomic scope" value="Archaea"/>
</dbReference>
<dbReference type="InterPro" id="IPR036660">
    <property type="entry name" value="Fe-S_hydroAse_TtdB_cat_sf"/>
</dbReference>
<feature type="transmembrane region" description="Helical" evidence="3">
    <location>
        <begin position="113"/>
        <end position="131"/>
    </location>
</feature>
<evidence type="ECO:0000313" key="5">
    <source>
        <dbReference type="EMBL" id="ABS55250.1"/>
    </source>
</evidence>
<evidence type="ECO:0000256" key="2">
    <source>
        <dbReference type="ARBA" id="ARBA00023239"/>
    </source>
</evidence>
<evidence type="ECO:0000256" key="3">
    <source>
        <dbReference type="SAM" id="Phobius"/>
    </source>
</evidence>
<dbReference type="EMBL" id="CP000780">
    <property type="protein sequence ID" value="ABS55250.1"/>
    <property type="molecule type" value="Genomic_DNA"/>
</dbReference>
<name>A7I689_METB6</name>
<dbReference type="NCBIfam" id="TIGR00723">
    <property type="entry name" value="ttdB_fumA_fumB"/>
    <property type="match status" value="1"/>
</dbReference>
<accession>A7I689</accession>
<evidence type="ECO:0000259" key="4">
    <source>
        <dbReference type="Pfam" id="PF05683"/>
    </source>
</evidence>
<keyword evidence="3" id="KW-0812">Transmembrane</keyword>
<protein>
    <submittedName>
        <fullName evidence="5">Hydro-lyase, Fe-S type, tartrate/fumarate subfamily, beta subunit</fullName>
    </submittedName>
</protein>
<evidence type="ECO:0000313" key="6">
    <source>
        <dbReference type="Proteomes" id="UP000002408"/>
    </source>
</evidence>
<proteinExistence type="inferred from homology"/>
<dbReference type="GeneID" id="5410990"/>
<dbReference type="GO" id="GO:0016836">
    <property type="term" value="F:hydro-lyase activity"/>
    <property type="evidence" value="ECO:0007669"/>
    <property type="project" value="InterPro"/>
</dbReference>
<reference evidence="6" key="1">
    <citation type="journal article" date="2015" name="Microbiology">
        <title>Genome of Methanoregula boonei 6A8 reveals adaptations to oligotrophic peatland environments.</title>
        <authorList>
            <person name="Braeuer S."/>
            <person name="Cadillo-Quiroz H."/>
            <person name="Kyrpides N."/>
            <person name="Woyke T."/>
            <person name="Goodwin L."/>
            <person name="Detter C."/>
            <person name="Podell S."/>
            <person name="Yavitt J.B."/>
            <person name="Zinder S.H."/>
        </authorList>
    </citation>
    <scope>NUCLEOTIDE SEQUENCE [LARGE SCALE GENOMIC DNA]</scope>
    <source>
        <strain evidence="6">DSM 21154 / JCM 14090 / 6A8</strain>
    </source>
</reference>
<sequence length="187" mass="20115">MSKKTLQLTTPLGDEVLSLMAGDRIELSGTVYTARDEAHLRMRKEGIPFDPKGAVIYHCGPVIKDNKIIAAGPTTSARMNSLSGFLLDAGVRGLIGKGGMDATVREQLRGRGVYFAFTGGCAALAASHMILKGVHFPDLGMAEAVWEIELDRLPLVVGIDAQGNDLFGKVREHAQHAAEMEKTRRSA</sequence>
<keyword evidence="2 5" id="KW-0456">Lyase</keyword>
<gene>
    <name evidence="5" type="ordered locus">Mboo_0732</name>
</gene>
<dbReference type="HOGENOM" id="CLU_098588_0_0_2"/>
<dbReference type="PANTHER" id="PTHR43351">
    <property type="entry name" value="L(+)-TARTRATE DEHYDRATASE SUBUNIT BETA"/>
    <property type="match status" value="1"/>
</dbReference>
<dbReference type="Proteomes" id="UP000002408">
    <property type="component" value="Chromosome"/>
</dbReference>
<keyword evidence="3" id="KW-0472">Membrane</keyword>
<dbReference type="Pfam" id="PF05683">
    <property type="entry name" value="Fumerase_C"/>
    <property type="match status" value="1"/>
</dbReference>
<dbReference type="KEGG" id="mbn:Mboo_0732"/>
<keyword evidence="3" id="KW-1133">Transmembrane helix</keyword>
<dbReference type="Gene3D" id="3.20.130.10">
    <property type="entry name" value="Fe-S hydro-lyase, tartrate dehydratase beta-type, catalytic domain"/>
    <property type="match status" value="1"/>
</dbReference>
<comment type="similarity">
    <text evidence="1">Belongs to the class-I fumarase family.</text>
</comment>
<dbReference type="PANTHER" id="PTHR43351:SF2">
    <property type="entry name" value="L(+)-TARTRATE DEHYDRATASE SUBUNIT BETA-RELATED"/>
    <property type="match status" value="1"/>
</dbReference>
<dbReference type="STRING" id="456442.Mboo_0732"/>